<gene>
    <name evidence="2" type="ORF">HDF15_004036</name>
</gene>
<dbReference type="SUPFAM" id="SSF53474">
    <property type="entry name" value="alpha/beta-Hydrolases"/>
    <property type="match status" value="1"/>
</dbReference>
<dbReference type="PANTHER" id="PTHR48098">
    <property type="entry name" value="ENTEROCHELIN ESTERASE-RELATED"/>
    <property type="match status" value="1"/>
</dbReference>
<evidence type="ECO:0000256" key="1">
    <source>
        <dbReference type="SAM" id="SignalP"/>
    </source>
</evidence>
<dbReference type="CDD" id="cd11294">
    <property type="entry name" value="E_set_Esterase_like_N"/>
    <property type="match status" value="1"/>
</dbReference>
<name>A0A7W7ZTU1_9BACT</name>
<dbReference type="SUPFAM" id="SSF81296">
    <property type="entry name" value="E set domains"/>
    <property type="match status" value="1"/>
</dbReference>
<feature type="signal peptide" evidence="1">
    <location>
        <begin position="1"/>
        <end position="19"/>
    </location>
</feature>
<dbReference type="InterPro" id="IPR013783">
    <property type="entry name" value="Ig-like_fold"/>
</dbReference>
<dbReference type="InterPro" id="IPR029058">
    <property type="entry name" value="AB_hydrolase_fold"/>
</dbReference>
<dbReference type="RefSeq" id="WP_184258550.1">
    <property type="nucleotide sequence ID" value="NZ_JACHIO010000018.1"/>
</dbReference>
<dbReference type="EMBL" id="JACHIO010000018">
    <property type="protein sequence ID" value="MBB5065667.1"/>
    <property type="molecule type" value="Genomic_DNA"/>
</dbReference>
<reference evidence="2 3" key="1">
    <citation type="submission" date="2020-08" db="EMBL/GenBank/DDBJ databases">
        <title>Genomic Encyclopedia of Type Strains, Phase IV (KMG-V): Genome sequencing to study the core and pangenomes of soil and plant-associated prokaryotes.</title>
        <authorList>
            <person name="Whitman W."/>
        </authorList>
    </citation>
    <scope>NUCLEOTIDE SEQUENCE [LARGE SCALE GENOMIC DNA]</scope>
    <source>
        <strain evidence="2 3">X5P3</strain>
    </source>
</reference>
<comment type="caution">
    <text evidence="2">The sequence shown here is derived from an EMBL/GenBank/DDBJ whole genome shotgun (WGS) entry which is preliminary data.</text>
</comment>
<dbReference type="InterPro" id="IPR000801">
    <property type="entry name" value="Esterase-like"/>
</dbReference>
<dbReference type="PANTHER" id="PTHR48098:SF1">
    <property type="entry name" value="DIACYLGLYCEROL ACYLTRANSFERASE_MYCOLYLTRANSFERASE AG85A"/>
    <property type="match status" value="1"/>
</dbReference>
<feature type="chain" id="PRO_5031131604" evidence="1">
    <location>
        <begin position="20"/>
        <end position="373"/>
    </location>
</feature>
<sequence length="373" mass="40623">MARLLALVTLLAASVTAFAQQPSTHQVNPDGSITFRYDDRSATKVALTIDAFPKPLPLTRDENGLWSVTTAVLPPEIYGYTFVVDGTPKLDPANSNVRPNYVSFSNNVTVPSTPPAPWELTAIPHGRVDHHIYTTHIVKNLPENQNAYVVYTPPGYDAKRKGGYPVLYLLHGWSDNETGWTAVGHADLILDSLIASGKAVPMIVVMPLGYGDLSFVNSGFSVWNDSAKVDENLSLYSQALEAEVIPAVEHEYNVAAGRNHHAIAGLSMGGLESLTIGLNHPDQFAYVGGMSSALEGRHFNEHIPGLDAKKANLSLLWVACGTTDHLIAPNREFISWAKTKGFDVTTVETPGAHTWLTWRDNLGNFAPLLFRSK</sequence>
<dbReference type="InterPro" id="IPR014756">
    <property type="entry name" value="Ig_E-set"/>
</dbReference>
<dbReference type="Gene3D" id="3.40.50.1820">
    <property type="entry name" value="alpha/beta hydrolase"/>
    <property type="match status" value="1"/>
</dbReference>
<evidence type="ECO:0000313" key="3">
    <source>
        <dbReference type="Proteomes" id="UP000584867"/>
    </source>
</evidence>
<proteinExistence type="predicted"/>
<dbReference type="GO" id="GO:0016747">
    <property type="term" value="F:acyltransferase activity, transferring groups other than amino-acyl groups"/>
    <property type="evidence" value="ECO:0007669"/>
    <property type="project" value="TreeGrafter"/>
</dbReference>
<keyword evidence="1" id="KW-0732">Signal</keyword>
<dbReference type="Proteomes" id="UP000584867">
    <property type="component" value="Unassembled WGS sequence"/>
</dbReference>
<organism evidence="2 3">
    <name type="scientific">Granulicella mallensis</name>
    <dbReference type="NCBI Taxonomy" id="940614"/>
    <lineage>
        <taxon>Bacteria</taxon>
        <taxon>Pseudomonadati</taxon>
        <taxon>Acidobacteriota</taxon>
        <taxon>Terriglobia</taxon>
        <taxon>Terriglobales</taxon>
        <taxon>Acidobacteriaceae</taxon>
        <taxon>Granulicella</taxon>
    </lineage>
</organism>
<dbReference type="Pfam" id="PF00756">
    <property type="entry name" value="Esterase"/>
    <property type="match status" value="1"/>
</dbReference>
<dbReference type="Gene3D" id="2.60.40.10">
    <property type="entry name" value="Immunoglobulins"/>
    <property type="match status" value="1"/>
</dbReference>
<dbReference type="AlphaFoldDB" id="A0A7W7ZTU1"/>
<evidence type="ECO:0000313" key="2">
    <source>
        <dbReference type="EMBL" id="MBB5065667.1"/>
    </source>
</evidence>
<dbReference type="InterPro" id="IPR050583">
    <property type="entry name" value="Mycobacterial_A85_antigen"/>
</dbReference>
<protein>
    <submittedName>
        <fullName evidence="2">Enterochelin esterase family protein</fullName>
    </submittedName>
</protein>
<accession>A0A7W7ZTU1</accession>